<dbReference type="EMBL" id="BK015770">
    <property type="protein sequence ID" value="DAE24222.1"/>
    <property type="molecule type" value="Genomic_DNA"/>
</dbReference>
<accession>A0A8S5QYE8</accession>
<reference evidence="1" key="1">
    <citation type="journal article" date="2021" name="Proc. Natl. Acad. Sci. U.S.A.">
        <title>A Catalog of Tens of Thousands of Viruses from Human Metagenomes Reveals Hidden Associations with Chronic Diseases.</title>
        <authorList>
            <person name="Tisza M.J."/>
            <person name="Buck C.B."/>
        </authorList>
    </citation>
    <scope>NUCLEOTIDE SEQUENCE</scope>
    <source>
        <strain evidence="1">CtNZz8</strain>
    </source>
</reference>
<evidence type="ECO:0000313" key="1">
    <source>
        <dbReference type="EMBL" id="DAE24222.1"/>
    </source>
</evidence>
<proteinExistence type="predicted"/>
<name>A0A8S5QYE8_9CAUD</name>
<sequence length="158" mass="17055">MYQGTKWQDHVTSPSNCFTITDRGDGTYIITPAGEVMQQGTPQDQLHFNNIEDGIVDSQLALSLLLNYARQQSWEIERGVVTLTNNQAYPFNGSQKSVALSAAKESGDYIVLAEIAARSGNVGEVVVSDKLGNGFKLAFTGSAKSATINYTVIGGYLK</sequence>
<protein>
    <submittedName>
        <fullName evidence="1">Uncharacterized protein</fullName>
    </submittedName>
</protein>
<organism evidence="1">
    <name type="scientific">Caudovirales sp. ctNZz8</name>
    <dbReference type="NCBI Taxonomy" id="2826772"/>
    <lineage>
        <taxon>Viruses</taxon>
        <taxon>Duplodnaviria</taxon>
        <taxon>Heunggongvirae</taxon>
        <taxon>Uroviricota</taxon>
        <taxon>Caudoviricetes</taxon>
    </lineage>
</organism>